<dbReference type="Pfam" id="PF11614">
    <property type="entry name" value="FixG_C"/>
    <property type="match status" value="1"/>
</dbReference>
<dbReference type="Gene3D" id="2.60.40.10">
    <property type="entry name" value="Immunoglobulins"/>
    <property type="match status" value="1"/>
</dbReference>
<feature type="transmembrane region" description="Helical" evidence="7">
    <location>
        <begin position="189"/>
        <end position="210"/>
    </location>
</feature>
<feature type="transmembrane region" description="Helical" evidence="7">
    <location>
        <begin position="85"/>
        <end position="106"/>
    </location>
</feature>
<keyword evidence="2" id="KW-0004">4Fe-4S</keyword>
<keyword evidence="7" id="KW-0472">Membrane</keyword>
<dbReference type="InterPro" id="IPR017896">
    <property type="entry name" value="4Fe4S_Fe-S-bd"/>
</dbReference>
<protein>
    <submittedName>
        <fullName evidence="9">Cytochrome c oxidase accessory protein CcoG</fullName>
    </submittedName>
</protein>
<dbReference type="GO" id="GO:0051539">
    <property type="term" value="F:4 iron, 4 sulfur cluster binding"/>
    <property type="evidence" value="ECO:0007669"/>
    <property type="project" value="UniProtKB-KW"/>
</dbReference>
<keyword evidence="6" id="KW-0411">Iron-sulfur</keyword>
<accession>A0A7W2PRD2</accession>
<dbReference type="EMBL" id="JACGCU010000002">
    <property type="protein sequence ID" value="MBA6058008.1"/>
    <property type="molecule type" value="Genomic_DNA"/>
</dbReference>
<dbReference type="PROSITE" id="PS00198">
    <property type="entry name" value="4FE4S_FER_1"/>
    <property type="match status" value="1"/>
</dbReference>
<gene>
    <name evidence="9" type="primary">ccoG</name>
    <name evidence="9" type="ORF">H4C44_02290</name>
</gene>
<dbReference type="PANTHER" id="PTHR30176:SF3">
    <property type="entry name" value="FERREDOXIN-TYPE PROTEIN NAPH"/>
    <property type="match status" value="1"/>
</dbReference>
<keyword evidence="1" id="KW-0813">Transport</keyword>
<dbReference type="InterPro" id="IPR017900">
    <property type="entry name" value="4Fe4S_Fe_S_CS"/>
</dbReference>
<dbReference type="GO" id="GO:0005886">
    <property type="term" value="C:plasma membrane"/>
    <property type="evidence" value="ECO:0007669"/>
    <property type="project" value="TreeGrafter"/>
</dbReference>
<dbReference type="InterPro" id="IPR051684">
    <property type="entry name" value="Electron_Trans/Redox"/>
</dbReference>
<evidence type="ECO:0000313" key="9">
    <source>
        <dbReference type="EMBL" id="MBA6058008.1"/>
    </source>
</evidence>
<dbReference type="SUPFAM" id="SSF54862">
    <property type="entry name" value="4Fe-4S ferredoxins"/>
    <property type="match status" value="1"/>
</dbReference>
<evidence type="ECO:0000256" key="3">
    <source>
        <dbReference type="ARBA" id="ARBA00022723"/>
    </source>
</evidence>
<feature type="transmembrane region" description="Helical" evidence="7">
    <location>
        <begin position="334"/>
        <end position="354"/>
    </location>
</feature>
<evidence type="ECO:0000259" key="8">
    <source>
        <dbReference type="PROSITE" id="PS51379"/>
    </source>
</evidence>
<evidence type="ECO:0000313" key="10">
    <source>
        <dbReference type="Proteomes" id="UP000556620"/>
    </source>
</evidence>
<name>A0A7W2PRD2_9PSED</name>
<organism evidence="9 10">
    <name type="scientific">Pseudomonas juntendi</name>
    <dbReference type="NCBI Taxonomy" id="2666183"/>
    <lineage>
        <taxon>Bacteria</taxon>
        <taxon>Pseudomonadati</taxon>
        <taxon>Pseudomonadota</taxon>
        <taxon>Gammaproteobacteria</taxon>
        <taxon>Pseudomonadales</taxon>
        <taxon>Pseudomonadaceae</taxon>
        <taxon>Pseudomonas</taxon>
    </lineage>
</organism>
<keyword evidence="4" id="KW-0249">Electron transport</keyword>
<dbReference type="AlphaFoldDB" id="A0A7W2PRD2"/>
<feature type="transmembrane region" description="Helical" evidence="7">
    <location>
        <begin position="38"/>
        <end position="56"/>
    </location>
</feature>
<dbReference type="InterPro" id="IPR013783">
    <property type="entry name" value="Ig-like_fold"/>
</dbReference>
<dbReference type="Pfam" id="PF13746">
    <property type="entry name" value="Fer4_18"/>
    <property type="match status" value="1"/>
</dbReference>
<evidence type="ECO:0000256" key="1">
    <source>
        <dbReference type="ARBA" id="ARBA00022448"/>
    </source>
</evidence>
<keyword evidence="5" id="KW-0408">Iron</keyword>
<dbReference type="NCBIfam" id="TIGR02745">
    <property type="entry name" value="ccoG_rdxA_fixG"/>
    <property type="match status" value="1"/>
</dbReference>
<evidence type="ECO:0000256" key="5">
    <source>
        <dbReference type="ARBA" id="ARBA00023004"/>
    </source>
</evidence>
<evidence type="ECO:0000256" key="4">
    <source>
        <dbReference type="ARBA" id="ARBA00022982"/>
    </source>
</evidence>
<dbReference type="PROSITE" id="PS51379">
    <property type="entry name" value="4FE4S_FER_2"/>
    <property type="match status" value="1"/>
</dbReference>
<reference evidence="9 10" key="1">
    <citation type="submission" date="2020-07" db="EMBL/GenBank/DDBJ databases">
        <title>Diversity of carbapenemase encoding genes among Pseudomonas putida group clinical isolates in a tertiary Brazilian hospital.</title>
        <authorList>
            <person name="Alberto-Lei F."/>
            <person name="Nodari C.S."/>
            <person name="Streling A.P."/>
            <person name="Paulino J.T."/>
            <person name="Bessa-Neto F.O."/>
            <person name="Cayo R."/>
            <person name="Gales A.C."/>
        </authorList>
    </citation>
    <scope>NUCLEOTIDE SEQUENCE [LARGE SCALE GENOMIC DNA]</scope>
    <source>
        <strain evidence="9 10">14535</strain>
    </source>
</reference>
<dbReference type="Proteomes" id="UP000556620">
    <property type="component" value="Unassembled WGS sequence"/>
</dbReference>
<evidence type="ECO:0000256" key="6">
    <source>
        <dbReference type="ARBA" id="ARBA00023014"/>
    </source>
</evidence>
<feature type="domain" description="4Fe-4S ferredoxin-type" evidence="8">
    <location>
        <begin position="257"/>
        <end position="285"/>
    </location>
</feature>
<keyword evidence="7" id="KW-0812">Transmembrane</keyword>
<dbReference type="PANTHER" id="PTHR30176">
    <property type="entry name" value="FERREDOXIN-TYPE PROTEIN NAPH"/>
    <property type="match status" value="1"/>
</dbReference>
<sequence length="467" mass="51844">MTDRILCTEIDTPATSVKTRRTDSGIYTRSFTGRYRNLRVGFAGALFLLFFGTAWLDWNGRQAVLWDLANSKFHIFGATFWPQDFILLSALLIICAFGLFAVTVYAGRVWCGYSCPQSTWTWLFMWCEKVTEGDRNKRIRLAAAPWGLNKLTRRTAKHCLWLAIGVATGLTFVGYFTPIRPLAAELLTLQLGGVALFWVLFFTAATYINAGLLREAVCLHMCPYARFQSVMFDKDTLAVAYDPRRGEARGPRRKGSDARAQGLGDCIDCTLCVQVCPTGIDIRDGLQMACIGCAACIDACDGVMDKMGYARGLIGYKSEHSLQGGSTHWLRPRLLGYATALVVMLAALVLALQLRPMVSLDVIKDRGLFRENAQGQIENIYLLKVINKTERTQHYLLRLLDADGFTLQGDTALVIPAGEMSELPVSVAMLAERPTSSSQTLSFVISERDDPAIRSVAHSRFVAPMNR</sequence>
<dbReference type="InterPro" id="IPR014116">
    <property type="entry name" value="Cyt_c_oxidase_cbb3_FixG"/>
</dbReference>
<feature type="transmembrane region" description="Helical" evidence="7">
    <location>
        <begin position="159"/>
        <end position="177"/>
    </location>
</feature>
<dbReference type="RefSeq" id="WP_009686676.1">
    <property type="nucleotide sequence ID" value="NZ_CP091311.1"/>
</dbReference>
<evidence type="ECO:0000256" key="7">
    <source>
        <dbReference type="SAM" id="Phobius"/>
    </source>
</evidence>
<keyword evidence="7" id="KW-1133">Transmembrane helix</keyword>
<comment type="caution">
    <text evidence="9">The sequence shown here is derived from an EMBL/GenBank/DDBJ whole genome shotgun (WGS) entry which is preliminary data.</text>
</comment>
<evidence type="ECO:0000256" key="2">
    <source>
        <dbReference type="ARBA" id="ARBA00022485"/>
    </source>
</evidence>
<dbReference type="Pfam" id="PF12801">
    <property type="entry name" value="Fer4_5"/>
    <property type="match status" value="1"/>
</dbReference>
<dbReference type="GO" id="GO:0046872">
    <property type="term" value="F:metal ion binding"/>
    <property type="evidence" value="ECO:0007669"/>
    <property type="project" value="UniProtKB-KW"/>
</dbReference>
<proteinExistence type="predicted"/>
<dbReference type="InterPro" id="IPR032879">
    <property type="entry name" value="FixG_C"/>
</dbReference>
<keyword evidence="3" id="KW-0479">Metal-binding</keyword>